<dbReference type="SUPFAM" id="SSF51306">
    <property type="entry name" value="LexA/Signal peptidase"/>
    <property type="match status" value="1"/>
</dbReference>
<feature type="domain" description="Peptidase S26" evidence="4">
    <location>
        <begin position="262"/>
        <end position="300"/>
    </location>
</feature>
<feature type="domain" description="Peptidase S26" evidence="4">
    <location>
        <begin position="12"/>
        <end position="149"/>
    </location>
</feature>
<dbReference type="GO" id="GO:0006465">
    <property type="term" value="P:signal peptide processing"/>
    <property type="evidence" value="ECO:0007669"/>
    <property type="project" value="InterPro"/>
</dbReference>
<dbReference type="AlphaFoldDB" id="A0A1M5I1T7"/>
<dbReference type="EMBL" id="FQUC01000018">
    <property type="protein sequence ID" value="SHG21983.1"/>
    <property type="molecule type" value="Genomic_DNA"/>
</dbReference>
<protein>
    <recommendedName>
        <fullName evidence="2 3">Signal peptidase I</fullName>
        <ecNumber evidence="3">3.4.21.89</ecNumber>
    </recommendedName>
</protein>
<keyword evidence="3" id="KW-0645">Protease</keyword>
<comment type="catalytic activity">
    <reaction evidence="3">
        <text>Cleavage of hydrophobic, N-terminal signal or leader sequences from secreted and periplasmic proteins.</text>
        <dbReference type="EC" id="3.4.21.89"/>
    </reaction>
</comment>
<dbReference type="Gene3D" id="2.10.109.10">
    <property type="entry name" value="Umud Fragment, subunit A"/>
    <property type="match status" value="1"/>
</dbReference>
<evidence type="ECO:0000313" key="5">
    <source>
        <dbReference type="EMBL" id="SHG21983.1"/>
    </source>
</evidence>
<proteinExistence type="inferred from homology"/>
<dbReference type="GO" id="GO:0016020">
    <property type="term" value="C:membrane"/>
    <property type="evidence" value="ECO:0007669"/>
    <property type="project" value="UniProtKB-SubCell"/>
</dbReference>
<evidence type="ECO:0000313" key="6">
    <source>
        <dbReference type="Proteomes" id="UP000184480"/>
    </source>
</evidence>
<dbReference type="OrthoDB" id="9802919at2"/>
<name>A0A1M5I1T7_9BACT</name>
<dbReference type="GO" id="GO:0009003">
    <property type="term" value="F:signal peptidase activity"/>
    <property type="evidence" value="ECO:0007669"/>
    <property type="project" value="UniProtKB-EC"/>
</dbReference>
<organism evidence="5 6">
    <name type="scientific">Dysgonomonas macrotermitis</name>
    <dbReference type="NCBI Taxonomy" id="1346286"/>
    <lineage>
        <taxon>Bacteria</taxon>
        <taxon>Pseudomonadati</taxon>
        <taxon>Bacteroidota</taxon>
        <taxon>Bacteroidia</taxon>
        <taxon>Bacteroidales</taxon>
        <taxon>Dysgonomonadaceae</taxon>
        <taxon>Dysgonomonas</taxon>
    </lineage>
</organism>
<dbReference type="Pfam" id="PF10502">
    <property type="entry name" value="Peptidase_S26"/>
    <property type="match status" value="2"/>
</dbReference>
<dbReference type="GO" id="GO:0004252">
    <property type="term" value="F:serine-type endopeptidase activity"/>
    <property type="evidence" value="ECO:0007669"/>
    <property type="project" value="InterPro"/>
</dbReference>
<reference evidence="6" key="1">
    <citation type="submission" date="2016-11" db="EMBL/GenBank/DDBJ databases">
        <authorList>
            <person name="Varghese N."/>
            <person name="Submissions S."/>
        </authorList>
    </citation>
    <scope>NUCLEOTIDE SEQUENCE [LARGE SCALE GENOMIC DNA]</scope>
    <source>
        <strain evidence="6">DSM 27370</strain>
    </source>
</reference>
<dbReference type="EC" id="3.4.21.89" evidence="3"/>
<dbReference type="STRING" id="1346286.SAMN05444362_1183"/>
<keyword evidence="6" id="KW-1185">Reference proteome</keyword>
<keyword evidence="3" id="KW-0378">Hydrolase</keyword>
<evidence type="ECO:0000256" key="2">
    <source>
        <dbReference type="ARBA" id="ARBA00019232"/>
    </source>
</evidence>
<evidence type="ECO:0000256" key="3">
    <source>
        <dbReference type="RuleBase" id="RU362042"/>
    </source>
</evidence>
<evidence type="ECO:0000259" key="4">
    <source>
        <dbReference type="Pfam" id="PF10502"/>
    </source>
</evidence>
<dbReference type="InterPro" id="IPR019533">
    <property type="entry name" value="Peptidase_S26"/>
</dbReference>
<dbReference type="PANTHER" id="PTHR43390:SF1">
    <property type="entry name" value="CHLOROPLAST PROCESSING PEPTIDASE"/>
    <property type="match status" value="1"/>
</dbReference>
<dbReference type="InterPro" id="IPR036286">
    <property type="entry name" value="LexA/Signal_pep-like_sf"/>
</dbReference>
<dbReference type="PRINTS" id="PR00727">
    <property type="entry name" value="LEADERPTASE"/>
</dbReference>
<comment type="subcellular location">
    <subcellularLocation>
        <location evidence="3">Membrane</location>
        <topology evidence="3">Single-pass type II membrane protein</topology>
    </subcellularLocation>
</comment>
<dbReference type="RefSeq" id="WP_062178430.1">
    <property type="nucleotide sequence ID" value="NZ_BBXL01000005.1"/>
</dbReference>
<gene>
    <name evidence="5" type="ORF">SAMN05444362_1183</name>
</gene>
<evidence type="ECO:0000256" key="1">
    <source>
        <dbReference type="ARBA" id="ARBA00009370"/>
    </source>
</evidence>
<accession>A0A1M5I1T7</accession>
<dbReference type="NCBIfam" id="TIGR02227">
    <property type="entry name" value="sigpep_I_bact"/>
    <property type="match status" value="1"/>
</dbReference>
<comment type="similarity">
    <text evidence="1 3">Belongs to the peptidase S26 family.</text>
</comment>
<sequence length="318" mass="36387">MMALKKAKIIKWWGKVFILALLVVFIVRAFFAQSYTVSSPQMETALLYGDRVIVNKLSYGIRLPSTLLSIPFTFDSFLGMKSYSGALQLGYHRWFSSQIPRNDVVLYNNPVETEKPFDKRTLFLSRCVAVPGDTIEVKGADFFINGKQYITSPDLLLPYSFPLLAKDTLLSVFKQMNIVPRNLSVDSVRGYLVQSKYEAFLVNQRLSDSLQIKLNTDENYSYQLLVPSKGMTVNLTDENRMLYASIIKDELGDDVKNGHYIFKNDYYWLLSDNPEEGTDSRIVGFVSEKYIIGRASFIWYSSDENGKRRGSRCFTSVK</sequence>
<dbReference type="PANTHER" id="PTHR43390">
    <property type="entry name" value="SIGNAL PEPTIDASE I"/>
    <property type="match status" value="1"/>
</dbReference>
<dbReference type="CDD" id="cd06530">
    <property type="entry name" value="S26_SPase_I"/>
    <property type="match status" value="2"/>
</dbReference>
<dbReference type="Proteomes" id="UP000184480">
    <property type="component" value="Unassembled WGS sequence"/>
</dbReference>
<dbReference type="InterPro" id="IPR000223">
    <property type="entry name" value="Pept_S26A_signal_pept_1"/>
</dbReference>